<dbReference type="STRING" id="41875.K8EPM5"/>
<dbReference type="InterPro" id="IPR040858">
    <property type="entry name" value="Raf1_C"/>
</dbReference>
<keyword evidence="7" id="KW-1185">Reference proteome</keyword>
<evidence type="ECO:0000256" key="1">
    <source>
        <dbReference type="ARBA" id="ARBA00023186"/>
    </source>
</evidence>
<dbReference type="AlphaFoldDB" id="K8EPM5"/>
<evidence type="ECO:0000259" key="3">
    <source>
        <dbReference type="Pfam" id="PF18087"/>
    </source>
</evidence>
<feature type="compositionally biased region" description="Polar residues" evidence="2">
    <location>
        <begin position="125"/>
        <end position="135"/>
    </location>
</feature>
<dbReference type="InterPro" id="IPR037494">
    <property type="entry name" value="RAF1"/>
</dbReference>
<dbReference type="Pfam" id="PF18579">
    <property type="entry name" value="Raf1_HTH"/>
    <property type="match status" value="1"/>
</dbReference>
<dbReference type="GO" id="GO:0110102">
    <property type="term" value="P:ribulose bisphosphate carboxylase complex assembly"/>
    <property type="evidence" value="ECO:0007669"/>
    <property type="project" value="UniProtKB-ARBA"/>
</dbReference>
<dbReference type="PANTHER" id="PTHR35299:SF6">
    <property type="entry name" value="RUBISCO ACCUMULATION FACTOR 1"/>
    <property type="match status" value="1"/>
</dbReference>
<evidence type="ECO:0000313" key="7">
    <source>
        <dbReference type="Proteomes" id="UP000198341"/>
    </source>
</evidence>
<feature type="domain" description="Rubisco accumulation factor 1 C-terminal" evidence="3">
    <location>
        <begin position="425"/>
        <end position="588"/>
    </location>
</feature>
<dbReference type="InterPro" id="IPR040781">
    <property type="entry name" value="Raf1_HTH"/>
</dbReference>
<reference evidence="6 7" key="1">
    <citation type="submission" date="2011-10" db="EMBL/GenBank/DDBJ databases">
        <authorList>
            <person name="Genoscope - CEA"/>
        </authorList>
    </citation>
    <scope>NUCLEOTIDE SEQUENCE [LARGE SCALE GENOMIC DNA]</scope>
    <source>
        <strain evidence="6 7">RCC 1105</strain>
    </source>
</reference>
<dbReference type="Pfam" id="PF18578">
    <property type="entry name" value="Raf1_N"/>
    <property type="match status" value="1"/>
</dbReference>
<evidence type="ECO:0000313" key="6">
    <source>
        <dbReference type="EMBL" id="CCO20011.1"/>
    </source>
</evidence>
<gene>
    <name evidence="6" type="ordered locus">Bathy15g00100</name>
</gene>
<dbReference type="RefSeq" id="XP_007508925.1">
    <property type="nucleotide sequence ID" value="XM_007508863.1"/>
</dbReference>
<accession>K8EPM5</accession>
<feature type="region of interest" description="Disordered" evidence="2">
    <location>
        <begin position="1"/>
        <end position="159"/>
    </location>
</feature>
<feature type="domain" description="Rubisco accumulation factor 1 helix turn helix" evidence="5">
    <location>
        <begin position="208"/>
        <end position="268"/>
    </location>
</feature>
<dbReference type="GeneID" id="19011493"/>
<dbReference type="Proteomes" id="UP000198341">
    <property type="component" value="Chromosome 15"/>
</dbReference>
<evidence type="ECO:0000256" key="2">
    <source>
        <dbReference type="SAM" id="MobiDB-lite"/>
    </source>
</evidence>
<proteinExistence type="predicted"/>
<feature type="compositionally biased region" description="Pro residues" evidence="2">
    <location>
        <begin position="50"/>
        <end position="73"/>
    </location>
</feature>
<dbReference type="Pfam" id="PF18087">
    <property type="entry name" value="RuBisCo_chap_C"/>
    <property type="match status" value="1"/>
</dbReference>
<dbReference type="EMBL" id="FO082264">
    <property type="protein sequence ID" value="CCO20011.1"/>
    <property type="molecule type" value="Genomic_DNA"/>
</dbReference>
<feature type="compositionally biased region" description="Low complexity" evidence="2">
    <location>
        <begin position="1"/>
        <end position="15"/>
    </location>
</feature>
<protein>
    <submittedName>
        <fullName evidence="6">Uncharacterized protein</fullName>
    </submittedName>
</protein>
<dbReference type="KEGG" id="bpg:Bathy15g00100"/>
<evidence type="ECO:0000259" key="4">
    <source>
        <dbReference type="Pfam" id="PF18578"/>
    </source>
</evidence>
<organism evidence="6 7">
    <name type="scientific">Bathycoccus prasinos</name>
    <dbReference type="NCBI Taxonomy" id="41875"/>
    <lineage>
        <taxon>Eukaryota</taxon>
        <taxon>Viridiplantae</taxon>
        <taxon>Chlorophyta</taxon>
        <taxon>Mamiellophyceae</taxon>
        <taxon>Mamiellales</taxon>
        <taxon>Bathycoccaceae</taxon>
        <taxon>Bathycoccus</taxon>
    </lineage>
</organism>
<feature type="compositionally biased region" description="Basic residues" evidence="2">
    <location>
        <begin position="18"/>
        <end position="32"/>
    </location>
</feature>
<dbReference type="OrthoDB" id="2017169at2759"/>
<dbReference type="PANTHER" id="PTHR35299">
    <property type="entry name" value="RUBISCO ACCUMULATION FACTOR 1"/>
    <property type="match status" value="1"/>
</dbReference>
<evidence type="ECO:0000259" key="5">
    <source>
        <dbReference type="Pfam" id="PF18579"/>
    </source>
</evidence>
<dbReference type="InterPro" id="IPR041358">
    <property type="entry name" value="Raf1_N"/>
</dbReference>
<dbReference type="eggNOG" id="ENOG502QRYH">
    <property type="taxonomic scope" value="Eukaryota"/>
</dbReference>
<name>K8EPM5_9CHLO</name>
<sequence length="602" mass="64730">MSSSSIAMMPSASCSFRHQQKKKQPPTKKQFHQQKEGDKKRATKTKVHALPPPQPPRGPNRSPGGPPGRPQSPPSSASSGPGKKPGGGLIIPGMEDFPTDVIPGMSAPGGYAGGGGKQGQVISMPGSQPGQQQFGRSPPAGGNEYDAETGALNPDTPMGGVKFGTNDSGGGGSKPTYLAPGQEMAGSYEQQYKPPPTFEEQKVTDELDTNQMIMMLRQRAGHWFQLAKYIPALQKAGYIPDQIFDETGIENKEQVLWQTWLSTYASLKASKDFPSELLPYFETEYSGSPCLSQINFLPSGKRDAAAEFIARREFTEEQSRELVRAYEIRDGMAAIAKDFGKSPGECLAFKIWRDIQELQRYEGVDKAESMRDRGLQYAETDKSKGRLESATEMFRMEATGEVSNLAAAKAANAESRLMAVQPVSSVRLDFEEVEFRPVAVVGAYSKLTTKAIKLAQVVEKVGTNDPSNIFKTFRPQGTSDWMAVPNWEALENSKEPIATFVGNTAKELPNIDGLSNKSEAAMLIIDRGSTSASPAHYYLLAKKSSVVLSGAGESETVAIQSGAEVLQMEKSGASLTVLGRVVVAIRAPSAGGDGMTTDAPIG</sequence>
<keyword evidence="1" id="KW-0143">Chaperone</keyword>
<feature type="domain" description="Rubisco accumulation factor 1 alpha-helical" evidence="4">
    <location>
        <begin position="286"/>
        <end position="389"/>
    </location>
</feature>